<dbReference type="GO" id="GO:0000976">
    <property type="term" value="F:transcription cis-regulatory region binding"/>
    <property type="evidence" value="ECO:0007669"/>
    <property type="project" value="TreeGrafter"/>
</dbReference>
<dbReference type="Gene3D" id="1.10.357.10">
    <property type="entry name" value="Tetracycline Repressor, domain 2"/>
    <property type="match status" value="1"/>
</dbReference>
<dbReference type="PRINTS" id="PR00455">
    <property type="entry name" value="HTHTETR"/>
</dbReference>
<dbReference type="SUPFAM" id="SSF46689">
    <property type="entry name" value="Homeodomain-like"/>
    <property type="match status" value="1"/>
</dbReference>
<protein>
    <submittedName>
        <fullName evidence="6">AcrR family transcriptional regulator</fullName>
    </submittedName>
</protein>
<dbReference type="GO" id="GO:0003700">
    <property type="term" value="F:DNA-binding transcription factor activity"/>
    <property type="evidence" value="ECO:0007669"/>
    <property type="project" value="TreeGrafter"/>
</dbReference>
<dbReference type="Proteomes" id="UP000580474">
    <property type="component" value="Unassembled WGS sequence"/>
</dbReference>
<dbReference type="InterPro" id="IPR050109">
    <property type="entry name" value="HTH-type_TetR-like_transc_reg"/>
</dbReference>
<accession>A0A840NPL4</accession>
<keyword evidence="3" id="KW-0804">Transcription</keyword>
<dbReference type="InterPro" id="IPR023772">
    <property type="entry name" value="DNA-bd_HTH_TetR-type_CS"/>
</dbReference>
<dbReference type="PANTHER" id="PTHR30055:SF234">
    <property type="entry name" value="HTH-TYPE TRANSCRIPTIONAL REGULATOR BETI"/>
    <property type="match status" value="1"/>
</dbReference>
<keyword evidence="7" id="KW-1185">Reference proteome</keyword>
<dbReference type="PANTHER" id="PTHR30055">
    <property type="entry name" value="HTH-TYPE TRANSCRIPTIONAL REGULATOR RUTR"/>
    <property type="match status" value="1"/>
</dbReference>
<evidence type="ECO:0000256" key="2">
    <source>
        <dbReference type="ARBA" id="ARBA00023125"/>
    </source>
</evidence>
<dbReference type="PROSITE" id="PS01081">
    <property type="entry name" value="HTH_TETR_1"/>
    <property type="match status" value="1"/>
</dbReference>
<evidence type="ECO:0000313" key="6">
    <source>
        <dbReference type="EMBL" id="MBB5071915.1"/>
    </source>
</evidence>
<name>A0A840NPL4_9PSEU</name>
<gene>
    <name evidence="6" type="ORF">BJ969_005003</name>
</gene>
<evidence type="ECO:0000256" key="3">
    <source>
        <dbReference type="ARBA" id="ARBA00023163"/>
    </source>
</evidence>
<evidence type="ECO:0000259" key="5">
    <source>
        <dbReference type="PROSITE" id="PS50977"/>
    </source>
</evidence>
<evidence type="ECO:0000256" key="1">
    <source>
        <dbReference type="ARBA" id="ARBA00023015"/>
    </source>
</evidence>
<proteinExistence type="predicted"/>
<evidence type="ECO:0000313" key="7">
    <source>
        <dbReference type="Proteomes" id="UP000580474"/>
    </source>
</evidence>
<dbReference type="Pfam" id="PF00440">
    <property type="entry name" value="TetR_N"/>
    <property type="match status" value="1"/>
</dbReference>
<feature type="domain" description="HTH tetR-type" evidence="5">
    <location>
        <begin position="3"/>
        <end position="63"/>
    </location>
</feature>
<dbReference type="InterPro" id="IPR001647">
    <property type="entry name" value="HTH_TetR"/>
</dbReference>
<dbReference type="EMBL" id="JACHIV010000001">
    <property type="protein sequence ID" value="MBB5071915.1"/>
    <property type="molecule type" value="Genomic_DNA"/>
</dbReference>
<dbReference type="RefSeq" id="WP_184482785.1">
    <property type="nucleotide sequence ID" value="NZ_JACHIV010000001.1"/>
</dbReference>
<sequence length="227" mass="24045">MSDGVRGRIVDAASALLAEGGPDAMTTRAVCAAASVQAPTIYRFFGDKGGLLDAVTEHVYASYVRRESWSARRDPVEDLRRGWDLHVRFGIEHPAVYAAAHAPARPGGGSNARRRAAEIFAGPIRRIARDGRLRVPEPRANRLVHAAATGTTWELIATAAPDRDPGLGDLAREAAISAIVGPGPERDAPPEVGAALTLRAGLDGLTELTAPERALLAQWLDRIATPG</sequence>
<keyword evidence="2 4" id="KW-0238">DNA-binding</keyword>
<feature type="DNA-binding region" description="H-T-H motif" evidence="4">
    <location>
        <begin position="26"/>
        <end position="45"/>
    </location>
</feature>
<reference evidence="6 7" key="1">
    <citation type="submission" date="2020-08" db="EMBL/GenBank/DDBJ databases">
        <title>Sequencing the genomes of 1000 actinobacteria strains.</title>
        <authorList>
            <person name="Klenk H.-P."/>
        </authorList>
    </citation>
    <scope>NUCLEOTIDE SEQUENCE [LARGE SCALE GENOMIC DNA]</scope>
    <source>
        <strain evidence="6 7">DSM 45582</strain>
    </source>
</reference>
<keyword evidence="1" id="KW-0805">Transcription regulation</keyword>
<organism evidence="6 7">
    <name type="scientific">Saccharopolyspora gloriosae</name>
    <dbReference type="NCBI Taxonomy" id="455344"/>
    <lineage>
        <taxon>Bacteria</taxon>
        <taxon>Bacillati</taxon>
        <taxon>Actinomycetota</taxon>
        <taxon>Actinomycetes</taxon>
        <taxon>Pseudonocardiales</taxon>
        <taxon>Pseudonocardiaceae</taxon>
        <taxon>Saccharopolyspora</taxon>
    </lineage>
</organism>
<dbReference type="PROSITE" id="PS50977">
    <property type="entry name" value="HTH_TETR_2"/>
    <property type="match status" value="1"/>
</dbReference>
<comment type="caution">
    <text evidence="6">The sequence shown here is derived from an EMBL/GenBank/DDBJ whole genome shotgun (WGS) entry which is preliminary data.</text>
</comment>
<evidence type="ECO:0000256" key="4">
    <source>
        <dbReference type="PROSITE-ProRule" id="PRU00335"/>
    </source>
</evidence>
<dbReference type="InterPro" id="IPR009057">
    <property type="entry name" value="Homeodomain-like_sf"/>
</dbReference>
<dbReference type="AlphaFoldDB" id="A0A840NPL4"/>